<dbReference type="RefSeq" id="WP_230575278.1">
    <property type="nucleotide sequence ID" value="NZ_CAKJTI010000010.1"/>
</dbReference>
<evidence type="ECO:0000313" key="3">
    <source>
        <dbReference type="Proteomes" id="UP000789423"/>
    </source>
</evidence>
<organism evidence="2 3">
    <name type="scientific">Bacillus rhizoplanae</name>
    <dbReference type="NCBI Taxonomy" id="2880966"/>
    <lineage>
        <taxon>Bacteria</taxon>
        <taxon>Bacillati</taxon>
        <taxon>Bacillota</taxon>
        <taxon>Bacilli</taxon>
        <taxon>Bacillales</taxon>
        <taxon>Bacillaceae</taxon>
        <taxon>Bacillus</taxon>
    </lineage>
</organism>
<protein>
    <submittedName>
        <fullName evidence="2">Uncharacterized protein</fullName>
    </submittedName>
</protein>
<keyword evidence="1" id="KW-1133">Transmembrane helix</keyword>
<sequence>MYPKTEHTFRFIPIILVINNLFKFQVTTMASNPEVVVLVQVRMVITYISFINSRKQKRIERKHAKAAGFIQLLIFHFLQMAFLINSSVMT</sequence>
<accession>A0ABN7ZW69</accession>
<reference evidence="2 3" key="1">
    <citation type="submission" date="2021-10" db="EMBL/GenBank/DDBJ databases">
        <authorList>
            <person name="Criscuolo A."/>
        </authorList>
    </citation>
    <scope>NUCLEOTIDE SEQUENCE [LARGE SCALE GENOMIC DNA]</scope>
    <source>
        <strain evidence="3">CIP 111899</strain>
    </source>
</reference>
<evidence type="ECO:0000313" key="2">
    <source>
        <dbReference type="EMBL" id="CAG9613184.1"/>
    </source>
</evidence>
<evidence type="ECO:0000256" key="1">
    <source>
        <dbReference type="SAM" id="Phobius"/>
    </source>
</evidence>
<proteinExistence type="predicted"/>
<keyword evidence="1" id="KW-0472">Membrane</keyword>
<name>A0ABN7ZW69_9BACI</name>
<dbReference type="Proteomes" id="UP000789423">
    <property type="component" value="Unassembled WGS sequence"/>
</dbReference>
<feature type="transmembrane region" description="Helical" evidence="1">
    <location>
        <begin position="64"/>
        <end position="84"/>
    </location>
</feature>
<gene>
    <name evidence="2" type="ORF">BACCIP111899_02379</name>
</gene>
<keyword evidence="1" id="KW-0812">Transmembrane</keyword>
<keyword evidence="3" id="KW-1185">Reference proteome</keyword>
<comment type="caution">
    <text evidence="2">The sequence shown here is derived from an EMBL/GenBank/DDBJ whole genome shotgun (WGS) entry which is preliminary data.</text>
</comment>
<dbReference type="EMBL" id="CAKJTI010000010">
    <property type="protein sequence ID" value="CAG9613184.1"/>
    <property type="molecule type" value="Genomic_DNA"/>
</dbReference>